<keyword evidence="9" id="KW-1185">Reference proteome</keyword>
<dbReference type="GO" id="GO:0008198">
    <property type="term" value="F:ferrous iron binding"/>
    <property type="evidence" value="ECO:0007669"/>
    <property type="project" value="InterPro"/>
</dbReference>
<reference evidence="8" key="2">
    <citation type="journal article" date="2023" name="IMA Fungus">
        <title>Comparative genomic study of the Penicillium genus elucidates a diverse pangenome and 15 lateral gene transfer events.</title>
        <authorList>
            <person name="Petersen C."/>
            <person name="Sorensen T."/>
            <person name="Nielsen M.R."/>
            <person name="Sondergaard T.E."/>
            <person name="Sorensen J.L."/>
            <person name="Fitzpatrick D.A."/>
            <person name="Frisvad J.C."/>
            <person name="Nielsen K.L."/>
        </authorList>
    </citation>
    <scope>NUCLEOTIDE SEQUENCE</scope>
    <source>
        <strain evidence="8">IBT 16125</strain>
    </source>
</reference>
<dbReference type="RefSeq" id="XP_056762289.1">
    <property type="nucleotide sequence ID" value="XM_056913440.1"/>
</dbReference>
<accession>A0AAD6FYZ6</accession>
<evidence type="ECO:0000256" key="3">
    <source>
        <dbReference type="ARBA" id="ARBA00022723"/>
    </source>
</evidence>
<dbReference type="GO" id="GO:0008270">
    <property type="term" value="F:zinc ion binding"/>
    <property type="evidence" value="ECO:0007669"/>
    <property type="project" value="InterPro"/>
</dbReference>
<feature type="transmembrane region" description="Helical" evidence="6">
    <location>
        <begin position="26"/>
        <end position="44"/>
    </location>
</feature>
<comment type="similarity">
    <text evidence="2">Belongs to the DODA-type extradiol aromatic ring-opening dioxygenase family.</text>
</comment>
<protein>
    <submittedName>
        <fullName evidence="8">Extradiol ring-cleavage dioxygenaseclass III enzymesubunit B</fullName>
    </submittedName>
</protein>
<dbReference type="EMBL" id="JAPVEA010000008">
    <property type="protein sequence ID" value="KAJ5439060.1"/>
    <property type="molecule type" value="Genomic_DNA"/>
</dbReference>
<dbReference type="Pfam" id="PF02900">
    <property type="entry name" value="LigB"/>
    <property type="match status" value="1"/>
</dbReference>
<evidence type="ECO:0000313" key="9">
    <source>
        <dbReference type="Proteomes" id="UP001213681"/>
    </source>
</evidence>
<comment type="cofactor">
    <cofactor evidence="1">
        <name>Zn(2+)</name>
        <dbReference type="ChEBI" id="CHEBI:29105"/>
    </cofactor>
</comment>
<gene>
    <name evidence="8" type="ORF">N7458_010058</name>
</gene>
<evidence type="ECO:0000256" key="5">
    <source>
        <dbReference type="ARBA" id="ARBA00023002"/>
    </source>
</evidence>
<dbReference type="InterPro" id="IPR014436">
    <property type="entry name" value="Extradiol_dOase_DODA"/>
</dbReference>
<dbReference type="InterPro" id="IPR004183">
    <property type="entry name" value="Xdiol_dOase_suB"/>
</dbReference>
<feature type="domain" description="Extradiol ring-cleavage dioxygenase class III enzyme subunit B" evidence="7">
    <location>
        <begin position="93"/>
        <end position="340"/>
    </location>
</feature>
<keyword evidence="6" id="KW-0472">Membrane</keyword>
<keyword evidence="6" id="KW-1133">Transmembrane helix</keyword>
<evidence type="ECO:0000256" key="6">
    <source>
        <dbReference type="SAM" id="Phobius"/>
    </source>
</evidence>
<evidence type="ECO:0000259" key="7">
    <source>
        <dbReference type="Pfam" id="PF02900"/>
    </source>
</evidence>
<keyword evidence="3" id="KW-0479">Metal-binding</keyword>
<dbReference type="GO" id="GO:0016702">
    <property type="term" value="F:oxidoreductase activity, acting on single donors with incorporation of molecular oxygen, incorporation of two atoms of oxygen"/>
    <property type="evidence" value="ECO:0007669"/>
    <property type="project" value="UniProtKB-ARBA"/>
</dbReference>
<dbReference type="Proteomes" id="UP001213681">
    <property type="component" value="Unassembled WGS sequence"/>
</dbReference>
<dbReference type="CDD" id="cd07363">
    <property type="entry name" value="45_DOPA_Dioxygenase"/>
    <property type="match status" value="1"/>
</dbReference>
<dbReference type="Gene3D" id="3.40.830.10">
    <property type="entry name" value="LigB-like"/>
    <property type="match status" value="1"/>
</dbReference>
<keyword evidence="4" id="KW-0862">Zinc</keyword>
<sequence>MSPESRKQNTPPTNNSESLHLSNRRLFLLSVVTVLLAALGTLFWRDTANLFVFRRFFGSSSRAASPLVAGSVPTPVSSSIAEQSGSKMKTPVYFLSHGGPNIMYDVEHPAYKKLGQIGREITTKVKPRAVVVFSAHWQGGRDTIYVNTAENTDLIYEYVVFYGFPDHYYKEKYPNVGSKEVSHNVLDALKEAGIEAKGVKRGLDHGVWASFKCAFEPDSNPLNVPVVQVSLFDTEDPNQHYRLGQAVSRLREENILIIVSGMAVHNLRDLRFTFGNPRPMPYAVSFDEALKDAATKAPAEREQALTDLLKRPDARQAHPTFDHLLPIHVGAGAADEDVGKRIWTLPEGSMSWAQFRFGELNNASTSL</sequence>
<keyword evidence="5" id="KW-0560">Oxidoreductase</keyword>
<proteinExistence type="inferred from homology"/>
<keyword evidence="8" id="KW-0223">Dioxygenase</keyword>
<evidence type="ECO:0000313" key="8">
    <source>
        <dbReference type="EMBL" id="KAJ5439060.1"/>
    </source>
</evidence>
<dbReference type="GeneID" id="81603683"/>
<reference evidence="8" key="1">
    <citation type="submission" date="2022-12" db="EMBL/GenBank/DDBJ databases">
        <authorList>
            <person name="Petersen C."/>
        </authorList>
    </citation>
    <scope>NUCLEOTIDE SEQUENCE</scope>
    <source>
        <strain evidence="8">IBT 16125</strain>
    </source>
</reference>
<evidence type="ECO:0000256" key="4">
    <source>
        <dbReference type="ARBA" id="ARBA00022833"/>
    </source>
</evidence>
<evidence type="ECO:0000256" key="1">
    <source>
        <dbReference type="ARBA" id="ARBA00001947"/>
    </source>
</evidence>
<dbReference type="PANTHER" id="PTHR30096:SF0">
    <property type="entry name" value="4,5-DOPA DIOXYGENASE EXTRADIOL-LIKE PROTEIN"/>
    <property type="match status" value="1"/>
</dbReference>
<keyword evidence="6" id="KW-0812">Transmembrane</keyword>
<organism evidence="8 9">
    <name type="scientific">Penicillium daleae</name>
    <dbReference type="NCBI Taxonomy" id="63821"/>
    <lineage>
        <taxon>Eukaryota</taxon>
        <taxon>Fungi</taxon>
        <taxon>Dikarya</taxon>
        <taxon>Ascomycota</taxon>
        <taxon>Pezizomycotina</taxon>
        <taxon>Eurotiomycetes</taxon>
        <taxon>Eurotiomycetidae</taxon>
        <taxon>Eurotiales</taxon>
        <taxon>Aspergillaceae</taxon>
        <taxon>Penicillium</taxon>
    </lineage>
</organism>
<evidence type="ECO:0000256" key="2">
    <source>
        <dbReference type="ARBA" id="ARBA00007581"/>
    </source>
</evidence>
<comment type="caution">
    <text evidence="8">The sequence shown here is derived from an EMBL/GenBank/DDBJ whole genome shotgun (WGS) entry which is preliminary data.</text>
</comment>
<name>A0AAD6FYZ6_9EURO</name>
<dbReference type="PANTHER" id="PTHR30096">
    <property type="entry name" value="4,5-DOPA DIOXYGENASE EXTRADIOL-LIKE PROTEIN"/>
    <property type="match status" value="1"/>
</dbReference>
<dbReference type="AlphaFoldDB" id="A0AAD6FYZ6"/>
<dbReference type="SUPFAM" id="SSF53213">
    <property type="entry name" value="LigB-like"/>
    <property type="match status" value="1"/>
</dbReference>